<dbReference type="AlphaFoldDB" id="W1RTP8"/>
<proteinExistence type="predicted"/>
<dbReference type="Proteomes" id="UP000018857">
    <property type="component" value="Unassembled WGS sequence"/>
</dbReference>
<keyword evidence="2" id="KW-1185">Reference proteome</keyword>
<reference evidence="1 2" key="1">
    <citation type="journal article" date="2014" name="Genome Announc.">
        <title>Draft Genome Sequence of Marinomonas sp. Strain D104, a Polycyclic Aromatic Hydrocarbon-Degrading Bacterium from the Deep-Sea Sediment of the Arctic Ocean.</title>
        <authorList>
            <person name="Dong C."/>
            <person name="Bai X."/>
            <person name="Lai Q."/>
            <person name="Xie Y."/>
            <person name="Chen X."/>
            <person name="Shao Z."/>
        </authorList>
    </citation>
    <scope>NUCLEOTIDE SEQUENCE [LARGE SCALE GENOMIC DNA]</scope>
    <source>
        <strain evidence="1 2">D104</strain>
    </source>
</reference>
<sequence>MMKMTRESFEKGMRYAKATHAIEGIYLTADEEELLWQHGSGQITDEKFEKKALELAYKVIQ</sequence>
<dbReference type="OrthoDB" id="2972137at2"/>
<accession>W1RTP8</accession>
<dbReference type="EMBL" id="AYOZ01000038">
    <property type="protein sequence ID" value="ETI58999.1"/>
    <property type="molecule type" value="Genomic_DNA"/>
</dbReference>
<organism evidence="1 2">
    <name type="scientific">Marinomonas profundimaris</name>
    <dbReference type="NCBI Taxonomy" id="1208321"/>
    <lineage>
        <taxon>Bacteria</taxon>
        <taxon>Pseudomonadati</taxon>
        <taxon>Pseudomonadota</taxon>
        <taxon>Gammaproteobacteria</taxon>
        <taxon>Oceanospirillales</taxon>
        <taxon>Oceanospirillaceae</taxon>
        <taxon>Marinomonas</taxon>
    </lineage>
</organism>
<name>W1RTP8_9GAMM</name>
<evidence type="ECO:0008006" key="3">
    <source>
        <dbReference type="Google" id="ProtNLM"/>
    </source>
</evidence>
<gene>
    <name evidence="1" type="ORF">D104_13620</name>
</gene>
<evidence type="ECO:0000313" key="2">
    <source>
        <dbReference type="Proteomes" id="UP000018857"/>
    </source>
</evidence>
<comment type="caution">
    <text evidence="1">The sequence shown here is derived from an EMBL/GenBank/DDBJ whole genome shotgun (WGS) entry which is preliminary data.</text>
</comment>
<evidence type="ECO:0000313" key="1">
    <source>
        <dbReference type="EMBL" id="ETI58999.1"/>
    </source>
</evidence>
<protein>
    <recommendedName>
        <fullName evidence="3">Antitoxin VbhA domain-containing protein</fullName>
    </recommendedName>
</protein>
<dbReference type="PATRIC" id="fig|1208321.3.peg.2712"/>